<dbReference type="AlphaFoldDB" id="A0A1Y1LPV0"/>
<accession>A0A1Y1LPV0</accession>
<dbReference type="GO" id="GO:0016042">
    <property type="term" value="P:lipid catabolic process"/>
    <property type="evidence" value="ECO:0007669"/>
    <property type="project" value="TreeGrafter"/>
</dbReference>
<protein>
    <recommendedName>
        <fullName evidence="6">Lipase domain-containing protein</fullName>
    </recommendedName>
</protein>
<evidence type="ECO:0000256" key="4">
    <source>
        <dbReference type="RuleBase" id="RU004262"/>
    </source>
</evidence>
<dbReference type="GO" id="GO:0017171">
    <property type="term" value="F:serine hydrolase activity"/>
    <property type="evidence" value="ECO:0007669"/>
    <property type="project" value="TreeGrafter"/>
</dbReference>
<reference evidence="7" key="1">
    <citation type="journal article" date="2016" name="Sci. Rep.">
        <title>Molecular characterization of firefly nuptial gifts: a multi-omics approach sheds light on postcopulatory sexual selection.</title>
        <authorList>
            <person name="Al-Wathiqui N."/>
            <person name="Fallon T.R."/>
            <person name="South A."/>
            <person name="Weng J.K."/>
            <person name="Lewis S.M."/>
        </authorList>
    </citation>
    <scope>NUCLEOTIDE SEQUENCE</scope>
</reference>
<evidence type="ECO:0000256" key="1">
    <source>
        <dbReference type="ARBA" id="ARBA00004613"/>
    </source>
</evidence>
<evidence type="ECO:0000313" key="7">
    <source>
        <dbReference type="EMBL" id="JAV73636.1"/>
    </source>
</evidence>
<dbReference type="PANTHER" id="PTHR11610">
    <property type="entry name" value="LIPASE"/>
    <property type="match status" value="1"/>
</dbReference>
<feature type="chain" id="PRO_5013163766" description="Lipase domain-containing protein" evidence="5">
    <location>
        <begin position="19"/>
        <end position="349"/>
    </location>
</feature>
<dbReference type="SUPFAM" id="SSF53474">
    <property type="entry name" value="alpha/beta-Hydrolases"/>
    <property type="match status" value="1"/>
</dbReference>
<keyword evidence="3" id="KW-0964">Secreted</keyword>
<evidence type="ECO:0000256" key="5">
    <source>
        <dbReference type="SAM" id="SignalP"/>
    </source>
</evidence>
<proteinExistence type="inferred from homology"/>
<comment type="subcellular location">
    <subcellularLocation>
        <location evidence="1">Secreted</location>
    </subcellularLocation>
</comment>
<dbReference type="GO" id="GO:0016298">
    <property type="term" value="F:lipase activity"/>
    <property type="evidence" value="ECO:0007669"/>
    <property type="project" value="InterPro"/>
</dbReference>
<dbReference type="GO" id="GO:0005615">
    <property type="term" value="C:extracellular space"/>
    <property type="evidence" value="ECO:0007669"/>
    <property type="project" value="TreeGrafter"/>
</dbReference>
<keyword evidence="5" id="KW-0732">Signal</keyword>
<dbReference type="PANTHER" id="PTHR11610:SF173">
    <property type="entry name" value="LIPASE DOMAIN-CONTAINING PROTEIN-RELATED"/>
    <property type="match status" value="1"/>
</dbReference>
<feature type="domain" description="Lipase" evidence="6">
    <location>
        <begin position="57"/>
        <end position="298"/>
    </location>
</feature>
<dbReference type="InterPro" id="IPR029058">
    <property type="entry name" value="AB_hydrolase_fold"/>
</dbReference>
<dbReference type="Gene3D" id="3.40.50.1820">
    <property type="entry name" value="alpha/beta hydrolase"/>
    <property type="match status" value="1"/>
</dbReference>
<evidence type="ECO:0000259" key="6">
    <source>
        <dbReference type="Pfam" id="PF00151"/>
    </source>
</evidence>
<comment type="similarity">
    <text evidence="2 4">Belongs to the AB hydrolase superfamily. Lipase family.</text>
</comment>
<organism evidence="7">
    <name type="scientific">Photinus pyralis</name>
    <name type="common">Common eastern firefly</name>
    <name type="synonym">Lampyris pyralis</name>
    <dbReference type="NCBI Taxonomy" id="7054"/>
    <lineage>
        <taxon>Eukaryota</taxon>
        <taxon>Metazoa</taxon>
        <taxon>Ecdysozoa</taxon>
        <taxon>Arthropoda</taxon>
        <taxon>Hexapoda</taxon>
        <taxon>Insecta</taxon>
        <taxon>Pterygota</taxon>
        <taxon>Neoptera</taxon>
        <taxon>Endopterygota</taxon>
        <taxon>Coleoptera</taxon>
        <taxon>Polyphaga</taxon>
        <taxon>Elateriformia</taxon>
        <taxon>Elateroidea</taxon>
        <taxon>Lampyridae</taxon>
        <taxon>Lampyrinae</taxon>
        <taxon>Photinus</taxon>
    </lineage>
</organism>
<evidence type="ECO:0000256" key="3">
    <source>
        <dbReference type="ARBA" id="ARBA00022525"/>
    </source>
</evidence>
<name>A0A1Y1LPV0_PHOPY</name>
<evidence type="ECO:0000256" key="2">
    <source>
        <dbReference type="ARBA" id="ARBA00010701"/>
    </source>
</evidence>
<dbReference type="Pfam" id="PF00151">
    <property type="entry name" value="Lipase"/>
    <property type="match status" value="1"/>
</dbReference>
<sequence>MARVSVVVLFFFVAKAFAQNGTLTLAELPKGVVQELIVMLGGQKLSETVECVDPIPSDVDFLLYTWDNTADPVVLDPANPLKLDSNKRLIVIIHGWVQGTRGYGMQEVKDAYLFRYDANVVIVNWGRLAFDLYNRAVCKLPKVAKIVTDFLCLLGQRSDINLEAVHLVGHSLGGQMSGFIGQFSKLVCKQTIGQITALDPAGPLYHNAPINRRLDETDANFVSVMHTNGGILGYVSKCGHVDFFVNCGTLQPGCVIPKIDLNYLVNINLLSVGCPHFRAMDLMVEAVRTNDFQGVPCDGCPLICPPIASFFKAKTIMGETTPKTARGGQFVVTNFKSPYAIKLQMGIGA</sequence>
<feature type="signal peptide" evidence="5">
    <location>
        <begin position="1"/>
        <end position="18"/>
    </location>
</feature>
<dbReference type="InterPro" id="IPR000734">
    <property type="entry name" value="TAG_lipase"/>
</dbReference>
<dbReference type="EMBL" id="GEZM01054462">
    <property type="protein sequence ID" value="JAV73636.1"/>
    <property type="molecule type" value="Transcribed_RNA"/>
</dbReference>
<dbReference type="InterPro" id="IPR013818">
    <property type="entry name" value="Lipase"/>
</dbReference>